<dbReference type="PaxDb" id="2903-EOD22969"/>
<dbReference type="InterPro" id="IPR012098">
    <property type="entry name" value="SND3_fun"/>
</dbReference>
<dbReference type="GO" id="GO:0005783">
    <property type="term" value="C:endoplasmic reticulum"/>
    <property type="evidence" value="ECO:0007669"/>
    <property type="project" value="InterPro"/>
</dbReference>
<reference evidence="2" key="2">
    <citation type="submission" date="2024-10" db="UniProtKB">
        <authorList>
            <consortium name="EnsemblProtists"/>
        </authorList>
    </citation>
    <scope>IDENTIFICATION</scope>
</reference>
<dbReference type="GO" id="GO:0005739">
    <property type="term" value="C:mitochondrion"/>
    <property type="evidence" value="ECO:0007669"/>
    <property type="project" value="TreeGrafter"/>
</dbReference>
<dbReference type="Pfam" id="PF10032">
    <property type="entry name" value="Pho88"/>
    <property type="match status" value="1"/>
</dbReference>
<feature type="region of interest" description="Disordered" evidence="1">
    <location>
        <begin position="14"/>
        <end position="47"/>
    </location>
</feature>
<dbReference type="AlphaFoldDB" id="A0A0D3JHI4"/>
<dbReference type="RefSeq" id="XP_005775398.1">
    <property type="nucleotide sequence ID" value="XM_005775341.1"/>
</dbReference>
<dbReference type="PANTHER" id="PTHR28112">
    <property type="entry name" value="SRP-INDEPENDENT TARGETING PROTEIN 3"/>
    <property type="match status" value="1"/>
</dbReference>
<name>A0A0D3JHI4_EMIH1</name>
<dbReference type="PANTHER" id="PTHR28112:SF1">
    <property type="entry name" value="SRP-INDEPENDENT TARGETING PROTEIN 3"/>
    <property type="match status" value="1"/>
</dbReference>
<keyword evidence="3" id="KW-1185">Reference proteome</keyword>
<dbReference type="KEGG" id="ehx:EMIHUDRAFT_95576"/>
<dbReference type="EnsemblProtists" id="EOD22969">
    <property type="protein sequence ID" value="EOD22969"/>
    <property type="gene ID" value="EMIHUDRAFT_95576"/>
</dbReference>
<protein>
    <submittedName>
        <fullName evidence="2">Uncharacterized protein</fullName>
    </submittedName>
</protein>
<feature type="region of interest" description="Disordered" evidence="1">
    <location>
        <begin position="194"/>
        <end position="219"/>
    </location>
</feature>
<dbReference type="GO" id="GO:0045047">
    <property type="term" value="P:protein targeting to ER"/>
    <property type="evidence" value="ECO:0007669"/>
    <property type="project" value="InterPro"/>
</dbReference>
<proteinExistence type="predicted"/>
<accession>A0A0D3JHI4</accession>
<dbReference type="Proteomes" id="UP000013827">
    <property type="component" value="Unassembled WGS sequence"/>
</dbReference>
<evidence type="ECO:0000313" key="3">
    <source>
        <dbReference type="Proteomes" id="UP000013827"/>
    </source>
</evidence>
<evidence type="ECO:0000313" key="2">
    <source>
        <dbReference type="EnsemblProtists" id="EOD22969"/>
    </source>
</evidence>
<dbReference type="GeneID" id="17268516"/>
<reference evidence="3" key="1">
    <citation type="journal article" date="2013" name="Nature">
        <title>Pan genome of the phytoplankton Emiliania underpins its global distribution.</title>
        <authorList>
            <person name="Read B.A."/>
            <person name="Kegel J."/>
            <person name="Klute M.J."/>
            <person name="Kuo A."/>
            <person name="Lefebvre S.C."/>
            <person name="Maumus F."/>
            <person name="Mayer C."/>
            <person name="Miller J."/>
            <person name="Monier A."/>
            <person name="Salamov A."/>
            <person name="Young J."/>
            <person name="Aguilar M."/>
            <person name="Claverie J.M."/>
            <person name="Frickenhaus S."/>
            <person name="Gonzalez K."/>
            <person name="Herman E.K."/>
            <person name="Lin Y.C."/>
            <person name="Napier J."/>
            <person name="Ogata H."/>
            <person name="Sarno A.F."/>
            <person name="Shmutz J."/>
            <person name="Schroeder D."/>
            <person name="de Vargas C."/>
            <person name="Verret F."/>
            <person name="von Dassow P."/>
            <person name="Valentin K."/>
            <person name="Van de Peer Y."/>
            <person name="Wheeler G."/>
            <person name="Dacks J.B."/>
            <person name="Delwiche C.F."/>
            <person name="Dyhrman S.T."/>
            <person name="Glockner G."/>
            <person name="John U."/>
            <person name="Richards T."/>
            <person name="Worden A.Z."/>
            <person name="Zhang X."/>
            <person name="Grigoriev I.V."/>
            <person name="Allen A.E."/>
            <person name="Bidle K."/>
            <person name="Borodovsky M."/>
            <person name="Bowler C."/>
            <person name="Brownlee C."/>
            <person name="Cock J.M."/>
            <person name="Elias M."/>
            <person name="Gladyshev V.N."/>
            <person name="Groth M."/>
            <person name="Guda C."/>
            <person name="Hadaegh A."/>
            <person name="Iglesias-Rodriguez M.D."/>
            <person name="Jenkins J."/>
            <person name="Jones B.M."/>
            <person name="Lawson T."/>
            <person name="Leese F."/>
            <person name="Lindquist E."/>
            <person name="Lobanov A."/>
            <person name="Lomsadze A."/>
            <person name="Malik S.B."/>
            <person name="Marsh M.E."/>
            <person name="Mackinder L."/>
            <person name="Mock T."/>
            <person name="Mueller-Roeber B."/>
            <person name="Pagarete A."/>
            <person name="Parker M."/>
            <person name="Probert I."/>
            <person name="Quesneville H."/>
            <person name="Raines C."/>
            <person name="Rensing S.A."/>
            <person name="Riano-Pachon D.M."/>
            <person name="Richier S."/>
            <person name="Rokitta S."/>
            <person name="Shiraiwa Y."/>
            <person name="Soanes D.M."/>
            <person name="van der Giezen M."/>
            <person name="Wahlund T.M."/>
            <person name="Williams B."/>
            <person name="Wilson W."/>
            <person name="Wolfe G."/>
            <person name="Wurch L.L."/>
        </authorList>
    </citation>
    <scope>NUCLEOTIDE SEQUENCE</scope>
</reference>
<dbReference type="HOGENOM" id="CLU_1263568_0_0_1"/>
<sequence length="219" mass="23763">MVVIEEIDSARPIYGPPDPLAFPSGPSGAKKAAAQPMEQEPEKEQEGQIDFTQPGNVDMARLVFLLGNFAIAMVTQRTLMCVKKVANPKRIAEPGPVWAPYASEDGSISVEQHDAMVVQGLQRKQFLSFLLIGALHYYWKLIPPMLVSCFIGVKGLYDCPAVHIYLFGTDEAAYTRPWGSTFVESKEGDTAAAPAAPALPANMSVKEARARSLGGKKAR</sequence>
<evidence type="ECO:0000256" key="1">
    <source>
        <dbReference type="SAM" id="MobiDB-lite"/>
    </source>
</evidence>
<organism evidence="2 3">
    <name type="scientific">Emiliania huxleyi (strain CCMP1516)</name>
    <dbReference type="NCBI Taxonomy" id="280463"/>
    <lineage>
        <taxon>Eukaryota</taxon>
        <taxon>Haptista</taxon>
        <taxon>Haptophyta</taxon>
        <taxon>Prymnesiophyceae</taxon>
        <taxon>Isochrysidales</taxon>
        <taxon>Noelaerhabdaceae</taxon>
        <taxon>Emiliania</taxon>
    </lineage>
</organism>